<dbReference type="Pfam" id="PF05488">
    <property type="entry name" value="PAAR_motif"/>
    <property type="match status" value="1"/>
</dbReference>
<dbReference type="AlphaFoldDB" id="A0A6S6YYQ7"/>
<evidence type="ECO:0000313" key="1">
    <source>
        <dbReference type="EMBL" id="CAB3649386.1"/>
    </source>
</evidence>
<accession>A0A6S6YYQ7</accession>
<gene>
    <name evidence="1" type="ORF">LMG3431_02736</name>
</gene>
<organism evidence="1 2">
    <name type="scientific">Achromobacter pestifer</name>
    <dbReference type="NCBI Taxonomy" id="1353889"/>
    <lineage>
        <taxon>Bacteria</taxon>
        <taxon>Pseudomonadati</taxon>
        <taxon>Pseudomonadota</taxon>
        <taxon>Betaproteobacteria</taxon>
        <taxon>Burkholderiales</taxon>
        <taxon>Alcaligenaceae</taxon>
        <taxon>Achromobacter</taxon>
    </lineage>
</organism>
<dbReference type="Gene3D" id="2.60.200.60">
    <property type="match status" value="1"/>
</dbReference>
<dbReference type="Proteomes" id="UP000494108">
    <property type="component" value="Unassembled WGS sequence"/>
</dbReference>
<protein>
    <recommendedName>
        <fullName evidence="3">PAAR domain-containing protein</fullName>
    </recommendedName>
</protein>
<dbReference type="CDD" id="cd14744">
    <property type="entry name" value="PAAR_CT_2"/>
    <property type="match status" value="1"/>
</dbReference>
<dbReference type="EMBL" id="CADIJX010000003">
    <property type="protein sequence ID" value="CAB3649386.1"/>
    <property type="molecule type" value="Genomic_DNA"/>
</dbReference>
<evidence type="ECO:0008006" key="3">
    <source>
        <dbReference type="Google" id="ProtNLM"/>
    </source>
</evidence>
<name>A0A6S6YYQ7_9BURK</name>
<proteinExistence type="predicted"/>
<sequence length="91" mass="9562">MAQRSVIRKGDRTSHGGVVATGDDTVMIFGQPMARLGDRVTCPKCAGQHVIVEGSPGVSSDRRTALEGMKTSCGATLIASQQFYRLEHGGG</sequence>
<reference evidence="1 2" key="1">
    <citation type="submission" date="2020-04" db="EMBL/GenBank/DDBJ databases">
        <authorList>
            <person name="De Canck E."/>
        </authorList>
    </citation>
    <scope>NUCLEOTIDE SEQUENCE [LARGE SCALE GENOMIC DNA]</scope>
    <source>
        <strain evidence="1 2">LMG 3431</strain>
    </source>
</reference>
<evidence type="ECO:0000313" key="2">
    <source>
        <dbReference type="Proteomes" id="UP000494108"/>
    </source>
</evidence>
<dbReference type="RefSeq" id="WP_175175025.1">
    <property type="nucleotide sequence ID" value="NZ_CADIJX010000003.1"/>
</dbReference>
<dbReference type="InterPro" id="IPR008727">
    <property type="entry name" value="PAAR_motif"/>
</dbReference>
<keyword evidence="2" id="KW-1185">Reference proteome</keyword>